<sequence length="930" mass="106506">MCYQDRIDYKVLKRHLNIAKDQNLPAKIKGRTIEINGNIYTPNDLRKIEGQCETNDGIRSDSDSNRESDAEELVEEKPKSKGQEKRKSIIYSPPEENHRIAAQIHFYVMENRGNPKHKGSSNILWNFLKKPRLAEDSDIVSSTVSTSLQCTASALTENKLDNDEHVSLLPLQKTSEGNRLECEASSSMTSQNNQVHDKYDIANFVHKQVDDETKLQLVERFWTPPKNFVFPLEKQGQHQRKFNTVWLTKYNWLTYSKIEDGAYCKYCVLFSSSFAGHNTSQILGALVKEPFRGWKKAIGKFEAHGGAQYHRFSVLRADNLKQSFSGYSIGKLLTKSSELIIQQNRQRLTPIIKTILFCGRMGLPLRGHKDYGSLDLHSDLNRSEGNFRNILRLRAEAGDQALLDHLNFCGGNATYLSWDIQNQILEICNRLVIQKIVEELNAAKAFVILADETADVSNKEQLSICVRFVDRKDQIHEKFLQFVEITSTTGAYIAENILGTLDKLEVNCKYLCGQGYDGAAAMSGNTKGVQKLISEKFPAATYVHCASHNLNLCLSSASNVTEIRNCLGTIEKAYCFFNSPKRENVLHQKIELLCTETKKHGLKRLCPTRWVARHDAVLIFEELYKPLVAALEEIEQWPDRPTSTEASGLLASIKTSKFTIALMCSKRLYAHTLPLSKILQTIDLNLCKALALADDVADQLKQIRGQADEHFKNIFKEAQDLLSEFDIEIKMPRVPARQTQRLVLNTESASEYLKIAIFIPFLDDLIVNLEERFLNHRKTIQNFECLFPFNNQNFKSQYKCFLELHSFYKMHDFLEGFCNETILKAELELWYKKCENKNLKEDLAKVYSECDSTIFPNIKRLLQIFLTLPITTSTSERSFSNLKYLKNYLRSTMQEDRLNGLAVLYANHDIVITAEEILDEMAKTKRRILL</sequence>
<dbReference type="Proteomes" id="UP001153636">
    <property type="component" value="Chromosome 12"/>
</dbReference>
<evidence type="ECO:0000259" key="2">
    <source>
        <dbReference type="SMART" id="SM00597"/>
    </source>
</evidence>
<keyword evidence="4" id="KW-1185">Reference proteome</keyword>
<dbReference type="SMART" id="SM00597">
    <property type="entry name" value="ZnF_TTF"/>
    <property type="match status" value="1"/>
</dbReference>
<dbReference type="InterPro" id="IPR012337">
    <property type="entry name" value="RNaseH-like_sf"/>
</dbReference>
<dbReference type="OrthoDB" id="10051013at2759"/>
<dbReference type="InterPro" id="IPR008906">
    <property type="entry name" value="HATC_C_dom"/>
</dbReference>
<dbReference type="Pfam" id="PF05699">
    <property type="entry name" value="Dimer_Tnp_hAT"/>
    <property type="match status" value="1"/>
</dbReference>
<organism evidence="3 4">
    <name type="scientific">Psylliodes chrysocephalus</name>
    <dbReference type="NCBI Taxonomy" id="3402493"/>
    <lineage>
        <taxon>Eukaryota</taxon>
        <taxon>Metazoa</taxon>
        <taxon>Ecdysozoa</taxon>
        <taxon>Arthropoda</taxon>
        <taxon>Hexapoda</taxon>
        <taxon>Insecta</taxon>
        <taxon>Pterygota</taxon>
        <taxon>Neoptera</taxon>
        <taxon>Endopterygota</taxon>
        <taxon>Coleoptera</taxon>
        <taxon>Polyphaga</taxon>
        <taxon>Cucujiformia</taxon>
        <taxon>Chrysomeloidea</taxon>
        <taxon>Chrysomelidae</taxon>
        <taxon>Galerucinae</taxon>
        <taxon>Alticini</taxon>
        <taxon>Psylliodes</taxon>
    </lineage>
</organism>
<feature type="compositionally biased region" description="Basic and acidic residues" evidence="1">
    <location>
        <begin position="54"/>
        <end position="68"/>
    </location>
</feature>
<feature type="region of interest" description="Disordered" evidence="1">
    <location>
        <begin position="54"/>
        <end position="94"/>
    </location>
</feature>
<gene>
    <name evidence="3" type="ORF">PSYICH_LOCUS3502</name>
</gene>
<feature type="domain" description="TTF-type" evidence="2">
    <location>
        <begin position="238"/>
        <end position="325"/>
    </location>
</feature>
<accession>A0A9P0G725</accession>
<dbReference type="Pfam" id="PF14291">
    <property type="entry name" value="DUF4371"/>
    <property type="match status" value="1"/>
</dbReference>
<dbReference type="PANTHER" id="PTHR46289:SF17">
    <property type="entry name" value="HAT C-TERMINAL DIMERISATION DOMAIN-CONTAINING PROTEIN"/>
    <property type="match status" value="1"/>
</dbReference>
<dbReference type="GO" id="GO:0046983">
    <property type="term" value="F:protein dimerization activity"/>
    <property type="evidence" value="ECO:0007669"/>
    <property type="project" value="InterPro"/>
</dbReference>
<dbReference type="PANTHER" id="PTHR46289">
    <property type="entry name" value="52 KDA REPRESSOR OF THE INHIBITOR OF THE PROTEIN KINASE-LIKE PROTEIN-RELATED"/>
    <property type="match status" value="1"/>
</dbReference>
<dbReference type="InterPro" id="IPR052958">
    <property type="entry name" value="IFN-induced_PKR_regulator"/>
</dbReference>
<dbReference type="EMBL" id="OV651824">
    <property type="protein sequence ID" value="CAH1102303.1"/>
    <property type="molecule type" value="Genomic_DNA"/>
</dbReference>
<feature type="compositionally biased region" description="Basic and acidic residues" evidence="1">
    <location>
        <begin position="75"/>
        <end position="87"/>
    </location>
</feature>
<dbReference type="SUPFAM" id="SSF53098">
    <property type="entry name" value="Ribonuclease H-like"/>
    <property type="match status" value="1"/>
</dbReference>
<reference evidence="3" key="1">
    <citation type="submission" date="2022-01" db="EMBL/GenBank/DDBJ databases">
        <authorList>
            <person name="King R."/>
        </authorList>
    </citation>
    <scope>NUCLEOTIDE SEQUENCE</scope>
</reference>
<dbReference type="InterPro" id="IPR025398">
    <property type="entry name" value="DUF4371"/>
</dbReference>
<evidence type="ECO:0000256" key="1">
    <source>
        <dbReference type="SAM" id="MobiDB-lite"/>
    </source>
</evidence>
<dbReference type="AlphaFoldDB" id="A0A9P0G725"/>
<evidence type="ECO:0000313" key="4">
    <source>
        <dbReference type="Proteomes" id="UP001153636"/>
    </source>
</evidence>
<evidence type="ECO:0000313" key="3">
    <source>
        <dbReference type="EMBL" id="CAH1102303.1"/>
    </source>
</evidence>
<protein>
    <recommendedName>
        <fullName evidence="2">TTF-type domain-containing protein</fullName>
    </recommendedName>
</protein>
<proteinExistence type="predicted"/>
<dbReference type="InterPro" id="IPR006580">
    <property type="entry name" value="Znf_TTF"/>
</dbReference>
<name>A0A9P0G725_9CUCU</name>